<dbReference type="OrthoDB" id="2488896at2759"/>
<feature type="non-terminal residue" evidence="2">
    <location>
        <position position="1"/>
    </location>
</feature>
<evidence type="ECO:0000256" key="1">
    <source>
        <dbReference type="SAM" id="Coils"/>
    </source>
</evidence>
<keyword evidence="1" id="KW-0175">Coiled coil</keyword>
<gene>
    <name evidence="2" type="ORF">FCALED_LOCUS4777</name>
</gene>
<sequence>MAIVDIIEQQLKKSEEHDLAKRKLKEFEEGESGMLLKSLRKKRKTLDEEDKQEMRRLEKELEELKRDKNKWEDQVIYLQNKLTDNMNKDNTSEFCQKIATPFEYLPNFEELTSALFQPFNLRIPLSTSLYHKCEIACQTFSISDVETGSSEFSRICDWDLLLRNPTAI</sequence>
<name>A0A9N9FC05_9GLOM</name>
<feature type="coiled-coil region" evidence="1">
    <location>
        <begin position="36"/>
        <end position="81"/>
    </location>
</feature>
<evidence type="ECO:0000313" key="2">
    <source>
        <dbReference type="EMBL" id="CAG8522588.1"/>
    </source>
</evidence>
<proteinExistence type="predicted"/>
<dbReference type="AlphaFoldDB" id="A0A9N9FC05"/>
<comment type="caution">
    <text evidence="2">The sequence shown here is derived from an EMBL/GenBank/DDBJ whole genome shotgun (WGS) entry which is preliminary data.</text>
</comment>
<accession>A0A9N9FC05</accession>
<reference evidence="2" key="1">
    <citation type="submission" date="2021-06" db="EMBL/GenBank/DDBJ databases">
        <authorList>
            <person name="Kallberg Y."/>
            <person name="Tangrot J."/>
            <person name="Rosling A."/>
        </authorList>
    </citation>
    <scope>NUCLEOTIDE SEQUENCE</scope>
    <source>
        <strain evidence="2">UK204</strain>
    </source>
</reference>
<organism evidence="2 3">
    <name type="scientific">Funneliformis caledonium</name>
    <dbReference type="NCBI Taxonomy" id="1117310"/>
    <lineage>
        <taxon>Eukaryota</taxon>
        <taxon>Fungi</taxon>
        <taxon>Fungi incertae sedis</taxon>
        <taxon>Mucoromycota</taxon>
        <taxon>Glomeromycotina</taxon>
        <taxon>Glomeromycetes</taxon>
        <taxon>Glomerales</taxon>
        <taxon>Glomeraceae</taxon>
        <taxon>Funneliformis</taxon>
    </lineage>
</organism>
<protein>
    <submittedName>
        <fullName evidence="2">10418_t:CDS:1</fullName>
    </submittedName>
</protein>
<evidence type="ECO:0000313" key="3">
    <source>
        <dbReference type="Proteomes" id="UP000789570"/>
    </source>
</evidence>
<dbReference type="Proteomes" id="UP000789570">
    <property type="component" value="Unassembled WGS sequence"/>
</dbReference>
<dbReference type="EMBL" id="CAJVPQ010000952">
    <property type="protein sequence ID" value="CAG8522588.1"/>
    <property type="molecule type" value="Genomic_DNA"/>
</dbReference>
<keyword evidence="3" id="KW-1185">Reference proteome</keyword>